<dbReference type="GO" id="GO:0005829">
    <property type="term" value="C:cytosol"/>
    <property type="evidence" value="ECO:0007669"/>
    <property type="project" value="TreeGrafter"/>
</dbReference>
<sequence>MSNSLVSIQIIPKTEKNEDVIPYVDHAISLIEKSGLKYEVHPLETTIEGELSTIFGLIEKMNEAMVEKGCSNVISQIKVLYQPSGASMDDLTSKYRT</sequence>
<accession>I0JJ00</accession>
<dbReference type="InterPro" id="IPR051614">
    <property type="entry name" value="UPF0045_domain"/>
</dbReference>
<dbReference type="Proteomes" id="UP000007397">
    <property type="component" value="Chromosome"/>
</dbReference>
<name>I0JJ00_HALH3</name>
<dbReference type="HOGENOM" id="CLU_137479_2_0_9"/>
<evidence type="ECO:0000259" key="2">
    <source>
        <dbReference type="Pfam" id="PF01910"/>
    </source>
</evidence>
<dbReference type="AlphaFoldDB" id="I0JJ00"/>
<dbReference type="Gene3D" id="3.30.70.930">
    <property type="match status" value="1"/>
</dbReference>
<dbReference type="KEGG" id="hhd:HBHAL_1753"/>
<dbReference type="InterPro" id="IPR029756">
    <property type="entry name" value="MTH1187/YkoF-like"/>
</dbReference>
<keyword evidence="4" id="KW-1185">Reference proteome</keyword>
<proteinExistence type="inferred from homology"/>
<reference evidence="3 4" key="1">
    <citation type="journal article" date="2013" name="Environ. Microbiol.">
        <title>Chloride and organic osmolytes: a hybrid strategy to cope with elevated salinities by the moderately halophilic, chloride-dependent bacterium Halobacillus halophilus.</title>
        <authorList>
            <person name="Saum S.H."/>
            <person name="Pfeiffer F."/>
            <person name="Palm P."/>
            <person name="Rampp M."/>
            <person name="Schuster S.C."/>
            <person name="Muller V."/>
            <person name="Oesterhelt D."/>
        </authorList>
    </citation>
    <scope>NUCLEOTIDE SEQUENCE [LARGE SCALE GENOMIC DNA]</scope>
    <source>
        <strain evidence="4">ATCC 35676 / DSM 2266 / JCM 20832 / KCTC 3685 / LMG 17431 / NBRC 102448 / NCIMB 2269</strain>
    </source>
</reference>
<dbReference type="Pfam" id="PF01910">
    <property type="entry name" value="Thiamine_BP"/>
    <property type="match status" value="1"/>
</dbReference>
<evidence type="ECO:0000256" key="1">
    <source>
        <dbReference type="ARBA" id="ARBA00010272"/>
    </source>
</evidence>
<dbReference type="eggNOG" id="COG0011">
    <property type="taxonomic scope" value="Bacteria"/>
</dbReference>
<comment type="similarity">
    <text evidence="1">Belongs to the UPF0045 family.</text>
</comment>
<evidence type="ECO:0000313" key="4">
    <source>
        <dbReference type="Proteomes" id="UP000007397"/>
    </source>
</evidence>
<protein>
    <recommendedName>
        <fullName evidence="2">Thiamine-binding protein domain-containing protein</fullName>
    </recommendedName>
</protein>
<dbReference type="PATRIC" id="fig|866895.3.peg.751"/>
<dbReference type="InterPro" id="IPR002767">
    <property type="entry name" value="Thiamine_BP"/>
</dbReference>
<dbReference type="RefSeq" id="WP_014642022.1">
    <property type="nucleotide sequence ID" value="NC_017668.1"/>
</dbReference>
<dbReference type="PANTHER" id="PTHR33777">
    <property type="entry name" value="UPF0045 PROTEIN ECM15"/>
    <property type="match status" value="1"/>
</dbReference>
<evidence type="ECO:0000313" key="3">
    <source>
        <dbReference type="EMBL" id="CCG44118.1"/>
    </source>
</evidence>
<dbReference type="SUPFAM" id="SSF89957">
    <property type="entry name" value="MTH1187/YkoF-like"/>
    <property type="match status" value="1"/>
</dbReference>
<dbReference type="STRING" id="866895.HBHAL_1753"/>
<gene>
    <name evidence="3" type="ordered locus">HBHAL_1753</name>
</gene>
<organism evidence="3 4">
    <name type="scientific">Halobacillus halophilus (strain ATCC 35676 / DSM 2266 / JCM 20832 / KCTC 3685 / LMG 17431 / NBRC 102448 / NCIMB 2269)</name>
    <name type="common">Sporosarcina halophila</name>
    <dbReference type="NCBI Taxonomy" id="866895"/>
    <lineage>
        <taxon>Bacteria</taxon>
        <taxon>Bacillati</taxon>
        <taxon>Bacillota</taxon>
        <taxon>Bacilli</taxon>
        <taxon>Bacillales</taxon>
        <taxon>Bacillaceae</taxon>
        <taxon>Halobacillus</taxon>
    </lineage>
</organism>
<dbReference type="EMBL" id="HE717023">
    <property type="protein sequence ID" value="CCG44118.1"/>
    <property type="molecule type" value="Genomic_DNA"/>
</dbReference>
<dbReference type="PANTHER" id="PTHR33777:SF1">
    <property type="entry name" value="UPF0045 PROTEIN ECM15"/>
    <property type="match status" value="1"/>
</dbReference>
<feature type="domain" description="Thiamine-binding protein" evidence="2">
    <location>
        <begin position="6"/>
        <end position="95"/>
    </location>
</feature>